<proteinExistence type="predicted"/>
<reference evidence="1" key="1">
    <citation type="submission" date="2023-04" db="EMBL/GenBank/DDBJ databases">
        <authorList>
            <person name="Vijverberg K."/>
            <person name="Xiong W."/>
            <person name="Schranz E."/>
        </authorList>
    </citation>
    <scope>NUCLEOTIDE SEQUENCE</scope>
</reference>
<sequence>MLRAQIDIAHENKCMDALTESTQKVKFLKEQLKNAMIELSKLFPKGVNVNKKHPLDKLQLIDAKMKSAVLKLNEVLDFTHTLAIAQQGGMMKEKEKRMKGNISSGSGKGKVNLVLEENDDLNPNLLETELKEREKRDKKLYALNILKTKIIAEEAKEKNVEETLTTKKAMFL</sequence>
<evidence type="ECO:0000313" key="1">
    <source>
        <dbReference type="EMBL" id="CAI9299051.1"/>
    </source>
</evidence>
<name>A0AA36EJA3_LACSI</name>
<accession>A0AA36EJA3</accession>
<evidence type="ECO:0000313" key="2">
    <source>
        <dbReference type="Proteomes" id="UP001177003"/>
    </source>
</evidence>
<protein>
    <submittedName>
        <fullName evidence="1">Uncharacterized protein</fullName>
    </submittedName>
</protein>
<gene>
    <name evidence="1" type="ORF">LSALG_LOCUS37781</name>
</gene>
<dbReference type="AlphaFoldDB" id="A0AA36EJA3"/>
<dbReference type="Proteomes" id="UP001177003">
    <property type="component" value="Chromosome 8"/>
</dbReference>
<dbReference type="EMBL" id="OX465084">
    <property type="protein sequence ID" value="CAI9299051.1"/>
    <property type="molecule type" value="Genomic_DNA"/>
</dbReference>
<organism evidence="1 2">
    <name type="scientific">Lactuca saligna</name>
    <name type="common">Willowleaf lettuce</name>
    <dbReference type="NCBI Taxonomy" id="75948"/>
    <lineage>
        <taxon>Eukaryota</taxon>
        <taxon>Viridiplantae</taxon>
        <taxon>Streptophyta</taxon>
        <taxon>Embryophyta</taxon>
        <taxon>Tracheophyta</taxon>
        <taxon>Spermatophyta</taxon>
        <taxon>Magnoliopsida</taxon>
        <taxon>eudicotyledons</taxon>
        <taxon>Gunneridae</taxon>
        <taxon>Pentapetalae</taxon>
        <taxon>asterids</taxon>
        <taxon>campanulids</taxon>
        <taxon>Asterales</taxon>
        <taxon>Asteraceae</taxon>
        <taxon>Cichorioideae</taxon>
        <taxon>Cichorieae</taxon>
        <taxon>Lactucinae</taxon>
        <taxon>Lactuca</taxon>
    </lineage>
</organism>
<keyword evidence="2" id="KW-1185">Reference proteome</keyword>